<dbReference type="EMBL" id="JARBHB010000014">
    <property type="protein sequence ID" value="KAJ8869213.1"/>
    <property type="molecule type" value="Genomic_DNA"/>
</dbReference>
<sequence>MAATSSNGEILNRNASGTASGANSVGDSKSSSQQNSEMKGEGGEIEMEGGSGEKAGEYVRELLQEKQSLDSSQWPHALRLLDQGTFLC</sequence>
<gene>
    <name evidence="2" type="ORF">PR048_030785</name>
</gene>
<feature type="compositionally biased region" description="Polar residues" evidence="1">
    <location>
        <begin position="1"/>
        <end position="35"/>
    </location>
</feature>
<dbReference type="Proteomes" id="UP001159363">
    <property type="component" value="Chromosome 13"/>
</dbReference>
<feature type="region of interest" description="Disordered" evidence="1">
    <location>
        <begin position="1"/>
        <end position="59"/>
    </location>
</feature>
<comment type="caution">
    <text evidence="2">The sequence shown here is derived from an EMBL/GenBank/DDBJ whole genome shotgun (WGS) entry which is preliminary data.</text>
</comment>
<name>A0ABQ9G9X3_9NEOP</name>
<evidence type="ECO:0000313" key="3">
    <source>
        <dbReference type="Proteomes" id="UP001159363"/>
    </source>
</evidence>
<evidence type="ECO:0000256" key="1">
    <source>
        <dbReference type="SAM" id="MobiDB-lite"/>
    </source>
</evidence>
<accession>A0ABQ9G9X3</accession>
<proteinExistence type="predicted"/>
<evidence type="ECO:0000313" key="2">
    <source>
        <dbReference type="EMBL" id="KAJ8869213.1"/>
    </source>
</evidence>
<reference evidence="2 3" key="1">
    <citation type="submission" date="2023-02" db="EMBL/GenBank/DDBJ databases">
        <title>LHISI_Scaffold_Assembly.</title>
        <authorList>
            <person name="Stuart O.P."/>
            <person name="Cleave R."/>
            <person name="Magrath M.J.L."/>
            <person name="Mikheyev A.S."/>
        </authorList>
    </citation>
    <scope>NUCLEOTIDE SEQUENCE [LARGE SCALE GENOMIC DNA]</scope>
    <source>
        <strain evidence="2">Daus_M_001</strain>
        <tissue evidence="2">Leg muscle</tissue>
    </source>
</reference>
<protein>
    <submittedName>
        <fullName evidence="2">Uncharacterized protein</fullName>
    </submittedName>
</protein>
<keyword evidence="3" id="KW-1185">Reference proteome</keyword>
<organism evidence="2 3">
    <name type="scientific">Dryococelus australis</name>
    <dbReference type="NCBI Taxonomy" id="614101"/>
    <lineage>
        <taxon>Eukaryota</taxon>
        <taxon>Metazoa</taxon>
        <taxon>Ecdysozoa</taxon>
        <taxon>Arthropoda</taxon>
        <taxon>Hexapoda</taxon>
        <taxon>Insecta</taxon>
        <taxon>Pterygota</taxon>
        <taxon>Neoptera</taxon>
        <taxon>Polyneoptera</taxon>
        <taxon>Phasmatodea</taxon>
        <taxon>Verophasmatodea</taxon>
        <taxon>Anareolatae</taxon>
        <taxon>Phasmatidae</taxon>
        <taxon>Eurycanthinae</taxon>
        <taxon>Dryococelus</taxon>
    </lineage>
</organism>